<dbReference type="InterPro" id="IPR050706">
    <property type="entry name" value="Cyclic-di-GMP_PDE-like"/>
</dbReference>
<dbReference type="SUPFAM" id="SSF141868">
    <property type="entry name" value="EAL domain-like"/>
    <property type="match status" value="1"/>
</dbReference>
<proteinExistence type="predicted"/>
<dbReference type="RefSeq" id="WP_086449706.1">
    <property type="nucleotide sequence ID" value="NZ_MSPP01000001.1"/>
</dbReference>
<dbReference type="GO" id="GO:0071111">
    <property type="term" value="F:cyclic-guanylate-specific phosphodiesterase activity"/>
    <property type="evidence" value="ECO:0007669"/>
    <property type="project" value="InterPro"/>
</dbReference>
<dbReference type="InterPro" id="IPR035919">
    <property type="entry name" value="EAL_sf"/>
</dbReference>
<dbReference type="PANTHER" id="PTHR33121:SF70">
    <property type="entry name" value="SIGNALING PROTEIN YKOW"/>
    <property type="match status" value="1"/>
</dbReference>
<dbReference type="InterPro" id="IPR001633">
    <property type="entry name" value="EAL_dom"/>
</dbReference>
<keyword evidence="3" id="KW-1185">Reference proteome</keyword>
<accession>A0A251X099</accession>
<dbReference type="PROSITE" id="PS50883">
    <property type="entry name" value="EAL"/>
    <property type="match status" value="1"/>
</dbReference>
<dbReference type="OrthoDB" id="23692at2"/>
<organism evidence="2 3">
    <name type="scientific">Marivivens niveibacter</name>
    <dbReference type="NCBI Taxonomy" id="1930667"/>
    <lineage>
        <taxon>Bacteria</taxon>
        <taxon>Pseudomonadati</taxon>
        <taxon>Pseudomonadota</taxon>
        <taxon>Alphaproteobacteria</taxon>
        <taxon>Rhodobacterales</taxon>
        <taxon>Paracoccaceae</taxon>
        <taxon>Marivivens group</taxon>
        <taxon>Marivivens</taxon>
    </lineage>
</organism>
<evidence type="ECO:0000259" key="1">
    <source>
        <dbReference type="PROSITE" id="PS50883"/>
    </source>
</evidence>
<dbReference type="Proteomes" id="UP000194664">
    <property type="component" value="Unassembled WGS sequence"/>
</dbReference>
<name>A0A251X099_9RHOB</name>
<dbReference type="EMBL" id="MSPP01000001">
    <property type="protein sequence ID" value="OUD10052.1"/>
    <property type="molecule type" value="Genomic_DNA"/>
</dbReference>
<dbReference type="SMART" id="SM00052">
    <property type="entry name" value="EAL"/>
    <property type="match status" value="1"/>
</dbReference>
<gene>
    <name evidence="2" type="ORF">BVC71_00610</name>
</gene>
<dbReference type="Gene3D" id="3.20.20.450">
    <property type="entry name" value="EAL domain"/>
    <property type="match status" value="1"/>
</dbReference>
<dbReference type="CDD" id="cd01948">
    <property type="entry name" value="EAL"/>
    <property type="match status" value="1"/>
</dbReference>
<reference evidence="2 3" key="1">
    <citation type="submission" date="2016-12" db="EMBL/GenBank/DDBJ databases">
        <title>The draft genome sequence of HSLHS2.</title>
        <authorList>
            <person name="Hu D."/>
            <person name="Wang L."/>
            <person name="Shao Z."/>
        </authorList>
    </citation>
    <scope>NUCLEOTIDE SEQUENCE [LARGE SCALE GENOMIC DNA]</scope>
    <source>
        <strain evidence="2">MCCC 1A06712</strain>
    </source>
</reference>
<dbReference type="Pfam" id="PF00563">
    <property type="entry name" value="EAL"/>
    <property type="match status" value="1"/>
</dbReference>
<dbReference type="AlphaFoldDB" id="A0A251X099"/>
<comment type="caution">
    <text evidence="2">The sequence shown here is derived from an EMBL/GenBank/DDBJ whole genome shotgun (WGS) entry which is preliminary data.</text>
</comment>
<protein>
    <submittedName>
        <fullName evidence="2">Diguanylate phosphodiesterase</fullName>
    </submittedName>
</protein>
<dbReference type="PANTHER" id="PTHR33121">
    <property type="entry name" value="CYCLIC DI-GMP PHOSPHODIESTERASE PDEF"/>
    <property type="match status" value="1"/>
</dbReference>
<evidence type="ECO:0000313" key="2">
    <source>
        <dbReference type="EMBL" id="OUD10052.1"/>
    </source>
</evidence>
<evidence type="ECO:0000313" key="3">
    <source>
        <dbReference type="Proteomes" id="UP000194664"/>
    </source>
</evidence>
<sequence length="259" mass="29020">MTAVTNSPLDYIVQESQKNIKQTVRNSLAAGHAQLAYQPIVTADHNNFVAFYEGLIRLRDDGGRIIPAGQFMSDVEETAMGRDIDCASLRLGLNVLRTHPTLRLSINMSARSLADGKWRRTLMEGLRGQTKCGERLILEISETSAMQLHEVLIRFMEEMQPYGVNFALDDFGAGLIAFQRLKDFYFDMVKIDRCFVRNIHDSPDNQVMTEALVNVAHQFEMFAIAEGVESQQEAAVLTALGVDCLQGYLYGVPKLKLTL</sequence>
<feature type="domain" description="EAL" evidence="1">
    <location>
        <begin position="17"/>
        <end position="259"/>
    </location>
</feature>